<keyword evidence="3" id="KW-1185">Reference proteome</keyword>
<organism evidence="2 3">
    <name type="scientific">Fretibacterium fastidiosum</name>
    <dbReference type="NCBI Taxonomy" id="651822"/>
    <lineage>
        <taxon>Bacteria</taxon>
        <taxon>Thermotogati</taxon>
        <taxon>Synergistota</taxon>
        <taxon>Synergistia</taxon>
        <taxon>Synergistales</taxon>
        <taxon>Aminobacteriaceae</taxon>
        <taxon>Fretibacterium</taxon>
    </lineage>
</organism>
<reference evidence="2 3" key="2">
    <citation type="submission" date="2010-03" db="EMBL/GenBank/DDBJ databases">
        <authorList>
            <person name="Pajon A."/>
        </authorList>
    </citation>
    <scope>NUCLEOTIDE SEQUENCE [LARGE SCALE GENOMIC DNA]</scope>
    <source>
        <strain evidence="2 3">SGP1</strain>
    </source>
</reference>
<dbReference type="RefSeq" id="WP_015557071.1">
    <property type="nucleotide sequence ID" value="NC_021038.1"/>
</dbReference>
<evidence type="ECO:0000313" key="3">
    <source>
        <dbReference type="Proteomes" id="UP000008957"/>
    </source>
</evidence>
<name>A0AB94IZ07_9BACT</name>
<evidence type="ECO:0000313" key="2">
    <source>
        <dbReference type="EMBL" id="CBL28924.1"/>
    </source>
</evidence>
<dbReference type="InterPro" id="IPR041657">
    <property type="entry name" value="HTH_17"/>
</dbReference>
<sequence length="96" mass="10870">MEGELTVRLSPKDINAIADRVCEKMLPALRVPEPAASPEDLMTAKEVQAFLKIKPSAFYEWLKNKTIPEGVRIGPKERRWARGDILSLVKKREEPA</sequence>
<accession>A0AB94IZ07</accession>
<evidence type="ECO:0000259" key="1">
    <source>
        <dbReference type="Pfam" id="PF12728"/>
    </source>
</evidence>
<gene>
    <name evidence="2" type="ORF">SY1_22240</name>
</gene>
<proteinExistence type="predicted"/>
<dbReference type="AlphaFoldDB" id="A0AB94IZ07"/>
<reference evidence="3" key="1">
    <citation type="submission" date="2010-03" db="EMBL/GenBank/DDBJ databases">
        <title>The genome sequence of Synergistetes sp. SGP1.</title>
        <authorList>
            <consortium name="metaHIT consortium -- http://www.metahit.eu/"/>
            <person name="Pajon A."/>
            <person name="Turner K."/>
            <person name="Parkhill J."/>
            <person name="Wade W."/>
            <person name="Vartoukian S."/>
        </authorList>
    </citation>
    <scope>NUCLEOTIDE SEQUENCE [LARGE SCALE GENOMIC DNA]</scope>
    <source>
        <strain evidence="3">SGP1</strain>
    </source>
</reference>
<protein>
    <submittedName>
        <fullName evidence="2">Prophage CP4-57 regulatory protein (AlpA)</fullName>
    </submittedName>
</protein>
<dbReference type="Pfam" id="PF12728">
    <property type="entry name" value="HTH_17"/>
    <property type="match status" value="1"/>
</dbReference>
<dbReference type="Proteomes" id="UP000008957">
    <property type="component" value="Chromosome"/>
</dbReference>
<feature type="domain" description="Helix-turn-helix" evidence="1">
    <location>
        <begin position="41"/>
        <end position="92"/>
    </location>
</feature>
<dbReference type="EMBL" id="FP929056">
    <property type="protein sequence ID" value="CBL28924.1"/>
    <property type="molecule type" value="Genomic_DNA"/>
</dbReference>
<dbReference type="KEGG" id="sbr:SY1_22240"/>